<organism evidence="2 3">
    <name type="scientific">Sporormia fimetaria CBS 119925</name>
    <dbReference type="NCBI Taxonomy" id="1340428"/>
    <lineage>
        <taxon>Eukaryota</taxon>
        <taxon>Fungi</taxon>
        <taxon>Dikarya</taxon>
        <taxon>Ascomycota</taxon>
        <taxon>Pezizomycotina</taxon>
        <taxon>Dothideomycetes</taxon>
        <taxon>Pleosporomycetidae</taxon>
        <taxon>Pleosporales</taxon>
        <taxon>Sporormiaceae</taxon>
        <taxon>Sporormia</taxon>
    </lineage>
</organism>
<feature type="compositionally biased region" description="Acidic residues" evidence="1">
    <location>
        <begin position="125"/>
        <end position="144"/>
    </location>
</feature>
<dbReference type="Proteomes" id="UP000799440">
    <property type="component" value="Unassembled WGS sequence"/>
</dbReference>
<feature type="compositionally biased region" description="Basic and acidic residues" evidence="1">
    <location>
        <begin position="234"/>
        <end position="248"/>
    </location>
</feature>
<dbReference type="AlphaFoldDB" id="A0A6A6V292"/>
<name>A0A6A6V292_9PLEO</name>
<feature type="region of interest" description="Disordered" evidence="1">
    <location>
        <begin position="1"/>
        <end position="42"/>
    </location>
</feature>
<proteinExistence type="predicted"/>
<dbReference type="EMBL" id="MU006594">
    <property type="protein sequence ID" value="KAF2743720.1"/>
    <property type="molecule type" value="Genomic_DNA"/>
</dbReference>
<sequence length="360" mass="39633">MPIMAPTTDRHITTLSRVDSQSSSDTGNTNVTPPTPIMTNEPEAVGGFRAVVGEMIPSTTKRLIYSTRSTRSDSERPGLYAAALRETSPLPEDSDDSDDSDYSEDLACTMLRFPGVPVCPIRDDQQEDEDREDEEEGGNDEEEGAKDREDGAKDREDGAKDREDGAKEREDGTKDREDGAKDEDSDDNAMLFGQDQPTPSREPIAAIDPAASLLLALREPQKADEDNSDPDNSDPDHIDPDHIDPKNVDPEHVAALKTQQLALVDRDHTDTGSAILKEVQDKANIKFSSVDALRELLDHFLEHGELPMLGSQLKRGRSRPKKESLDSDAVETWYLALVDLAIVAHYTDNPLLGLLAQTKF</sequence>
<feature type="region of interest" description="Disordered" evidence="1">
    <location>
        <begin position="62"/>
        <end position="248"/>
    </location>
</feature>
<reference evidence="2" key="1">
    <citation type="journal article" date="2020" name="Stud. Mycol.">
        <title>101 Dothideomycetes genomes: a test case for predicting lifestyles and emergence of pathogens.</title>
        <authorList>
            <person name="Haridas S."/>
            <person name="Albert R."/>
            <person name="Binder M."/>
            <person name="Bloem J."/>
            <person name="Labutti K."/>
            <person name="Salamov A."/>
            <person name="Andreopoulos B."/>
            <person name="Baker S."/>
            <person name="Barry K."/>
            <person name="Bills G."/>
            <person name="Bluhm B."/>
            <person name="Cannon C."/>
            <person name="Castanera R."/>
            <person name="Culley D."/>
            <person name="Daum C."/>
            <person name="Ezra D."/>
            <person name="Gonzalez J."/>
            <person name="Henrissat B."/>
            <person name="Kuo A."/>
            <person name="Liang C."/>
            <person name="Lipzen A."/>
            <person name="Lutzoni F."/>
            <person name="Magnuson J."/>
            <person name="Mondo S."/>
            <person name="Nolan M."/>
            <person name="Ohm R."/>
            <person name="Pangilinan J."/>
            <person name="Park H.-J."/>
            <person name="Ramirez L."/>
            <person name="Alfaro M."/>
            <person name="Sun H."/>
            <person name="Tritt A."/>
            <person name="Yoshinaga Y."/>
            <person name="Zwiers L.-H."/>
            <person name="Turgeon B."/>
            <person name="Goodwin S."/>
            <person name="Spatafora J."/>
            <person name="Crous P."/>
            <person name="Grigoriev I."/>
        </authorList>
    </citation>
    <scope>NUCLEOTIDE SEQUENCE</scope>
    <source>
        <strain evidence="2">CBS 119925</strain>
    </source>
</reference>
<evidence type="ECO:0000313" key="2">
    <source>
        <dbReference type="EMBL" id="KAF2743720.1"/>
    </source>
</evidence>
<protein>
    <submittedName>
        <fullName evidence="2">Uncharacterized protein</fullName>
    </submittedName>
</protein>
<gene>
    <name evidence="2" type="ORF">M011DRAFT_461382</name>
</gene>
<evidence type="ECO:0000256" key="1">
    <source>
        <dbReference type="SAM" id="MobiDB-lite"/>
    </source>
</evidence>
<accession>A0A6A6V292</accession>
<evidence type="ECO:0000313" key="3">
    <source>
        <dbReference type="Proteomes" id="UP000799440"/>
    </source>
</evidence>
<keyword evidence="3" id="KW-1185">Reference proteome</keyword>
<feature type="compositionally biased region" description="Acidic residues" evidence="1">
    <location>
        <begin position="92"/>
        <end position="104"/>
    </location>
</feature>
<feature type="compositionally biased region" description="Polar residues" evidence="1">
    <location>
        <begin position="13"/>
        <end position="32"/>
    </location>
</feature>
<feature type="compositionally biased region" description="Basic and acidic residues" evidence="1">
    <location>
        <begin position="145"/>
        <end position="179"/>
    </location>
</feature>